<dbReference type="AlphaFoldDB" id="A0AAD8ND06"/>
<dbReference type="Gene3D" id="3.40.395.10">
    <property type="entry name" value="Adenoviral Proteinase, Chain A"/>
    <property type="match status" value="1"/>
</dbReference>
<dbReference type="Pfam" id="PF14223">
    <property type="entry name" value="Retrotran_gag_2"/>
    <property type="match status" value="1"/>
</dbReference>
<evidence type="ECO:0000259" key="4">
    <source>
        <dbReference type="PROSITE" id="PS50600"/>
    </source>
</evidence>
<comment type="similarity">
    <text evidence="1">Belongs to the peptidase C48 family.</text>
</comment>
<evidence type="ECO:0000256" key="2">
    <source>
        <dbReference type="ARBA" id="ARBA00022670"/>
    </source>
</evidence>
<dbReference type="GO" id="GO:0008234">
    <property type="term" value="F:cysteine-type peptidase activity"/>
    <property type="evidence" value="ECO:0007669"/>
    <property type="project" value="InterPro"/>
</dbReference>
<dbReference type="InterPro" id="IPR038765">
    <property type="entry name" value="Papain-like_cys_pep_sf"/>
</dbReference>
<keyword evidence="2" id="KW-0645">Protease</keyword>
<evidence type="ECO:0000256" key="3">
    <source>
        <dbReference type="ARBA" id="ARBA00022801"/>
    </source>
</evidence>
<organism evidence="5 6">
    <name type="scientific">Heracleum sosnowskyi</name>
    <dbReference type="NCBI Taxonomy" id="360622"/>
    <lineage>
        <taxon>Eukaryota</taxon>
        <taxon>Viridiplantae</taxon>
        <taxon>Streptophyta</taxon>
        <taxon>Embryophyta</taxon>
        <taxon>Tracheophyta</taxon>
        <taxon>Spermatophyta</taxon>
        <taxon>Magnoliopsida</taxon>
        <taxon>eudicotyledons</taxon>
        <taxon>Gunneridae</taxon>
        <taxon>Pentapetalae</taxon>
        <taxon>asterids</taxon>
        <taxon>campanulids</taxon>
        <taxon>Apiales</taxon>
        <taxon>Apiaceae</taxon>
        <taxon>Apioideae</taxon>
        <taxon>apioid superclade</taxon>
        <taxon>Tordylieae</taxon>
        <taxon>Tordyliinae</taxon>
        <taxon>Heracleum</taxon>
    </lineage>
</organism>
<dbReference type="SUPFAM" id="SSF54001">
    <property type="entry name" value="Cysteine proteinases"/>
    <property type="match status" value="1"/>
</dbReference>
<feature type="domain" description="Ubiquitin-like protease family profile" evidence="4">
    <location>
        <begin position="72"/>
        <end position="281"/>
    </location>
</feature>
<comment type="caution">
    <text evidence="5">The sequence shown here is derived from an EMBL/GenBank/DDBJ whole genome shotgun (WGS) entry which is preliminary data.</text>
</comment>
<keyword evidence="3" id="KW-0378">Hydrolase</keyword>
<reference evidence="5" key="2">
    <citation type="submission" date="2023-05" db="EMBL/GenBank/DDBJ databases">
        <authorList>
            <person name="Schelkunov M.I."/>
        </authorList>
    </citation>
    <scope>NUCLEOTIDE SEQUENCE</scope>
    <source>
        <strain evidence="5">Hsosn_3</strain>
        <tissue evidence="5">Leaf</tissue>
    </source>
</reference>
<dbReference type="Proteomes" id="UP001237642">
    <property type="component" value="Unassembled WGS sequence"/>
</dbReference>
<keyword evidence="6" id="KW-1185">Reference proteome</keyword>
<dbReference type="PROSITE" id="PS50600">
    <property type="entry name" value="ULP_PROTEASE"/>
    <property type="match status" value="1"/>
</dbReference>
<dbReference type="Pfam" id="PF02902">
    <property type="entry name" value="Peptidase_C48"/>
    <property type="match status" value="1"/>
</dbReference>
<evidence type="ECO:0000313" key="6">
    <source>
        <dbReference type="Proteomes" id="UP001237642"/>
    </source>
</evidence>
<dbReference type="EMBL" id="JAUIZM010000001">
    <property type="protein sequence ID" value="KAK1405319.1"/>
    <property type="molecule type" value="Genomic_DNA"/>
</dbReference>
<evidence type="ECO:0000313" key="5">
    <source>
        <dbReference type="EMBL" id="KAK1405319.1"/>
    </source>
</evidence>
<protein>
    <recommendedName>
        <fullName evidence="4">Ubiquitin-like protease family profile domain-containing protein</fullName>
    </recommendedName>
</protein>
<evidence type="ECO:0000256" key="1">
    <source>
        <dbReference type="ARBA" id="ARBA00005234"/>
    </source>
</evidence>
<reference evidence="5" key="1">
    <citation type="submission" date="2023-02" db="EMBL/GenBank/DDBJ databases">
        <title>Genome of toxic invasive species Heracleum sosnowskyi carries increased number of genes despite the absence of recent whole-genome duplications.</title>
        <authorList>
            <person name="Schelkunov M."/>
            <person name="Shtratnikova V."/>
            <person name="Makarenko M."/>
            <person name="Klepikova A."/>
            <person name="Omelchenko D."/>
            <person name="Novikova G."/>
            <person name="Obukhova E."/>
            <person name="Bogdanov V."/>
            <person name="Penin A."/>
            <person name="Logacheva M."/>
        </authorList>
    </citation>
    <scope>NUCLEOTIDE SEQUENCE</scope>
    <source>
        <strain evidence="5">Hsosn_3</strain>
        <tissue evidence="5">Leaf</tissue>
    </source>
</reference>
<dbReference type="GO" id="GO:0006508">
    <property type="term" value="P:proteolysis"/>
    <property type="evidence" value="ECO:0007669"/>
    <property type="project" value="UniProtKB-KW"/>
</dbReference>
<accession>A0AAD8ND06</accession>
<gene>
    <name evidence="5" type="ORF">POM88_004924</name>
</gene>
<name>A0AAD8ND06_9APIA</name>
<sequence length="281" mass="32522">MRRAIRSSRIKRRKKIVDSVVGLSSRQLGYPLPLDVCHDGVMDFDCFTIRFDRVTDIEVKMRPYWNVNPWIEHLNKENILEVPNSQWLSATSIIFYIRYLYEVYLSKCPNMASKFSFVSPHLVSPLVENSAKFLATCLLGYVDKDHLLFMPYNVRKHWILVAINTSTKTLYFMDPAHMTNGVHYKNFKSLVEMLVNIKLHISGETHVRTLWNKLEQLYARKTGNNKLNLIKQLMSLKYQDSTAISDHLNAFQGIMNQLAGMGIKFEDEIQGLCLLGTLPDS</sequence>
<dbReference type="InterPro" id="IPR003653">
    <property type="entry name" value="Peptidase_C48_C"/>
</dbReference>
<proteinExistence type="inferred from homology"/>